<comment type="similarity">
    <text evidence="2 10">Belongs to the glycosyl hydrolase 27 family.</text>
</comment>
<evidence type="ECO:0000259" key="12">
    <source>
        <dbReference type="Pfam" id="PF17450"/>
    </source>
</evidence>
<dbReference type="InterPro" id="IPR017853">
    <property type="entry name" value="GH"/>
</dbReference>
<accession>A0A8D0L5F0</accession>
<dbReference type="Proteomes" id="UP000694392">
    <property type="component" value="Unplaced"/>
</dbReference>
<organism evidence="13 14">
    <name type="scientific">Sphenodon punctatus</name>
    <name type="common">Tuatara</name>
    <name type="synonym">Hatteria punctata</name>
    <dbReference type="NCBI Taxonomy" id="8508"/>
    <lineage>
        <taxon>Eukaryota</taxon>
        <taxon>Metazoa</taxon>
        <taxon>Chordata</taxon>
        <taxon>Craniata</taxon>
        <taxon>Vertebrata</taxon>
        <taxon>Euteleostomi</taxon>
        <taxon>Lepidosauria</taxon>
        <taxon>Sphenodontia</taxon>
        <taxon>Sphenodontidae</taxon>
        <taxon>Sphenodon</taxon>
    </lineage>
</organism>
<sequence length="407" mass="45647">MLLPSLRILLGLAVCCSSLDNGLLRTPPMGWLPWERFRCNIDCKNDPENCISEHLIKTMTDRIAEDGWKELGYEYVNLDDCWSAKQRDSQGRLQADPERFPSGIKALADYVHSKGLKFGIYSDLGNYTCDGYPGTTLDTIDIDAKTFAGWEVDMLKLDGCFSNSSVKAIGYPKMSIALNKTGRPIAYSCSWPAYEGGLPPKVNYTLLGKICNLWRNFDDIDDSWDSLLNIIEWYGKNQDNLQPAAGPGQWNDPDMMIIGNFGLSYEQSKVQMALWTILAAPLFISTDLRTISDDAKYILQNPLTIYINQDPLGIPGKRILKNHHFEVWKRALINGQYAVAILNNGTDGTPRLFAANLVLLEISDCTTGYKIYDVLEQSFLGSFALDTVFYIKVTPTGVVLLFIRPLC</sequence>
<dbReference type="GO" id="GO:0016139">
    <property type="term" value="P:glycoside catabolic process"/>
    <property type="evidence" value="ECO:0007669"/>
    <property type="project" value="TreeGrafter"/>
</dbReference>
<dbReference type="InterPro" id="IPR013780">
    <property type="entry name" value="Glyco_hydro_b"/>
</dbReference>
<evidence type="ECO:0000256" key="4">
    <source>
        <dbReference type="ARBA" id="ARBA00022801"/>
    </source>
</evidence>
<evidence type="ECO:0000256" key="2">
    <source>
        <dbReference type="ARBA" id="ARBA00009743"/>
    </source>
</evidence>
<protein>
    <recommendedName>
        <fullName evidence="10">Alpha-galactosidase</fullName>
        <ecNumber evidence="10">3.2.1.-</ecNumber>
    </recommendedName>
</protein>
<evidence type="ECO:0000256" key="10">
    <source>
        <dbReference type="RuleBase" id="RU361168"/>
    </source>
</evidence>
<feature type="signal peptide" evidence="11">
    <location>
        <begin position="1"/>
        <end position="18"/>
    </location>
</feature>
<feature type="chain" id="PRO_5034489742" description="Alpha-galactosidase" evidence="11">
    <location>
        <begin position="19"/>
        <end position="407"/>
    </location>
</feature>
<feature type="domain" description="Alpha galactosidase A C-terminal" evidence="12">
    <location>
        <begin position="313"/>
        <end position="397"/>
    </location>
</feature>
<dbReference type="Ensembl" id="ENSSPUT00000010677.1">
    <property type="protein sequence ID" value="ENSSPUP00000010022.1"/>
    <property type="gene ID" value="ENSSPUG00000007758.1"/>
</dbReference>
<evidence type="ECO:0000256" key="7">
    <source>
        <dbReference type="ARBA" id="ARBA00023180"/>
    </source>
</evidence>
<evidence type="ECO:0000256" key="3">
    <source>
        <dbReference type="ARBA" id="ARBA00011738"/>
    </source>
</evidence>
<dbReference type="Gene3D" id="3.20.20.70">
    <property type="entry name" value="Aldolase class I"/>
    <property type="match status" value="1"/>
</dbReference>
<keyword evidence="8" id="KW-0458">Lysosome</keyword>
<dbReference type="Gene3D" id="2.60.40.1180">
    <property type="entry name" value="Golgi alpha-mannosidase II"/>
    <property type="match status" value="1"/>
</dbReference>
<dbReference type="GO" id="GO:0009311">
    <property type="term" value="P:oligosaccharide metabolic process"/>
    <property type="evidence" value="ECO:0007669"/>
    <property type="project" value="TreeGrafter"/>
</dbReference>
<keyword evidence="14" id="KW-1185">Reference proteome</keyword>
<evidence type="ECO:0000256" key="6">
    <source>
        <dbReference type="ARBA" id="ARBA00023157"/>
    </source>
</evidence>
<dbReference type="PANTHER" id="PTHR11452:SF93">
    <property type="entry name" value="ALPHA-GALACTOSIDASE"/>
    <property type="match status" value="1"/>
</dbReference>
<keyword evidence="4 10" id="KW-0378">Hydrolase</keyword>
<dbReference type="Pfam" id="PF16499">
    <property type="entry name" value="Melibiase_2"/>
    <property type="match status" value="1"/>
</dbReference>
<evidence type="ECO:0000256" key="1">
    <source>
        <dbReference type="ARBA" id="ARBA00004371"/>
    </source>
</evidence>
<comment type="subcellular location">
    <subcellularLocation>
        <location evidence="1">Lysosome</location>
    </subcellularLocation>
</comment>
<name>A0A8D0L5F0_SPHPU</name>
<dbReference type="PANTHER" id="PTHR11452">
    <property type="entry name" value="ALPHA-GALACTOSIDASE/ALPHA-N-ACETYLGALACTOSAMINIDASE"/>
    <property type="match status" value="1"/>
</dbReference>
<evidence type="ECO:0000256" key="11">
    <source>
        <dbReference type="SAM" id="SignalP"/>
    </source>
</evidence>
<evidence type="ECO:0000256" key="8">
    <source>
        <dbReference type="ARBA" id="ARBA00023228"/>
    </source>
</evidence>
<dbReference type="GO" id="GO:0005764">
    <property type="term" value="C:lysosome"/>
    <property type="evidence" value="ECO:0007669"/>
    <property type="project" value="UniProtKB-SubCell"/>
</dbReference>
<comment type="subunit">
    <text evidence="3 10">Homodimer.</text>
</comment>
<dbReference type="OMA" id="NIIDWFF"/>
<dbReference type="InterPro" id="IPR000111">
    <property type="entry name" value="Glyco_hydro_27/36_CS"/>
</dbReference>
<evidence type="ECO:0000313" key="13">
    <source>
        <dbReference type="Ensembl" id="ENSSPUP00000010022.1"/>
    </source>
</evidence>
<dbReference type="GO" id="GO:0019377">
    <property type="term" value="P:glycolipid catabolic process"/>
    <property type="evidence" value="ECO:0007669"/>
    <property type="project" value="UniProtKB-ARBA"/>
</dbReference>
<keyword evidence="7" id="KW-0325">Glycoprotein</keyword>
<dbReference type="GO" id="GO:0004557">
    <property type="term" value="F:alpha-galactosidase activity"/>
    <property type="evidence" value="ECO:0007669"/>
    <property type="project" value="TreeGrafter"/>
</dbReference>
<evidence type="ECO:0000256" key="5">
    <source>
        <dbReference type="ARBA" id="ARBA00023098"/>
    </source>
</evidence>
<dbReference type="FunFam" id="3.20.20.70:FF:000070">
    <property type="entry name" value="Alpha-galactosidase"/>
    <property type="match status" value="1"/>
</dbReference>
<dbReference type="CDD" id="cd14792">
    <property type="entry name" value="GH27"/>
    <property type="match status" value="1"/>
</dbReference>
<reference evidence="13" key="1">
    <citation type="submission" date="2025-08" db="UniProtKB">
        <authorList>
            <consortium name="Ensembl"/>
        </authorList>
    </citation>
    <scope>IDENTIFICATION</scope>
</reference>
<dbReference type="PROSITE" id="PS00512">
    <property type="entry name" value="ALPHA_GALACTOSIDASE"/>
    <property type="match status" value="1"/>
</dbReference>
<keyword evidence="5" id="KW-0443">Lipid metabolism</keyword>
<dbReference type="AlphaFoldDB" id="A0A8D0L5F0"/>
<dbReference type="SUPFAM" id="SSF51011">
    <property type="entry name" value="Glycosyl hydrolase domain"/>
    <property type="match status" value="1"/>
</dbReference>
<dbReference type="GO" id="GO:0016020">
    <property type="term" value="C:membrane"/>
    <property type="evidence" value="ECO:0007669"/>
    <property type="project" value="GOC"/>
</dbReference>
<dbReference type="Pfam" id="PF17450">
    <property type="entry name" value="Melibiase_2_C"/>
    <property type="match status" value="1"/>
</dbReference>
<proteinExistence type="inferred from homology"/>
<keyword evidence="6 10" id="KW-1015">Disulfide bond</keyword>
<keyword evidence="11" id="KW-0732">Signal</keyword>
<evidence type="ECO:0000256" key="9">
    <source>
        <dbReference type="ARBA" id="ARBA00023295"/>
    </source>
</evidence>
<dbReference type="PRINTS" id="PR00740">
    <property type="entry name" value="GLHYDRLASE27"/>
</dbReference>
<dbReference type="InterPro" id="IPR013785">
    <property type="entry name" value="Aldolase_TIM"/>
</dbReference>
<dbReference type="InterPro" id="IPR035373">
    <property type="entry name" value="Melibiase/NAGA_C"/>
</dbReference>
<dbReference type="EC" id="3.2.1.-" evidence="10"/>
<reference evidence="13" key="2">
    <citation type="submission" date="2025-09" db="UniProtKB">
        <authorList>
            <consortium name="Ensembl"/>
        </authorList>
    </citation>
    <scope>IDENTIFICATION</scope>
</reference>
<dbReference type="SUPFAM" id="SSF51445">
    <property type="entry name" value="(Trans)glycosidases"/>
    <property type="match status" value="1"/>
</dbReference>
<dbReference type="InterPro" id="IPR002241">
    <property type="entry name" value="Glyco_hydro_27"/>
</dbReference>
<evidence type="ECO:0000313" key="14">
    <source>
        <dbReference type="Proteomes" id="UP000694392"/>
    </source>
</evidence>
<keyword evidence="9 10" id="KW-0326">Glycosidase</keyword>
<dbReference type="GeneTree" id="ENSGT00390000008751"/>